<sequence length="297" mass="32683">MAPMKHSSNSNYSSNHGEVVARQANVLASCYIVDPSASLKGLHYCTTGVAGLPSPPSSPPLAAFTSTNELALQPKSKNRSNSTSSSISRTSQNSHRRGGAALQIREECERFFCESMKTVFQGEWDMAGSGSVLTGVNGTLTPPDDYPTPPSSVSSSSSSSNNNNNNYNNYYRDNIRAAAPVNVDGWMEFWDYAGRTSFRAFVADDVKEKSLFAFFDSGLLNDRRDLKQALIALIELAEGPLECSHVVLCLDREIPEDDNKALMRNLQWAGFELTTLDHWAKDVDVTSRKWLFMGMEV</sequence>
<dbReference type="GO" id="GO:0008073">
    <property type="term" value="F:ornithine decarboxylase inhibitor activity"/>
    <property type="evidence" value="ECO:0007669"/>
    <property type="project" value="InterPro"/>
</dbReference>
<dbReference type="OrthoDB" id="5959761at2759"/>
<dbReference type="InterPro" id="IPR002993">
    <property type="entry name" value="ODC_AZ"/>
</dbReference>
<dbReference type="eggNOG" id="ENOG502S3W3">
    <property type="taxonomic scope" value="Eukaryota"/>
</dbReference>
<comment type="similarity">
    <text evidence="2">Belongs to the ODC antizyme family.</text>
</comment>
<dbReference type="InterPro" id="IPR016181">
    <property type="entry name" value="Acyl_CoA_acyltransferase"/>
</dbReference>
<dbReference type="STRING" id="1287681.M7THW0"/>
<dbReference type="EMBL" id="KB706676">
    <property type="protein sequence ID" value="EMR66320.1"/>
    <property type="molecule type" value="Genomic_DNA"/>
</dbReference>
<feature type="region of interest" description="Disordered" evidence="6">
    <location>
        <begin position="69"/>
        <end position="100"/>
    </location>
</feature>
<dbReference type="OMA" id="RLFCETM"/>
<proteinExistence type="inferred from homology"/>
<dbReference type="GO" id="GO:0005737">
    <property type="term" value="C:cytoplasm"/>
    <property type="evidence" value="ECO:0007669"/>
    <property type="project" value="TreeGrafter"/>
</dbReference>
<feature type="region of interest" description="Disordered" evidence="6">
    <location>
        <begin position="135"/>
        <end position="165"/>
    </location>
</feature>
<evidence type="ECO:0000313" key="7">
    <source>
        <dbReference type="EMBL" id="EMR66320.1"/>
    </source>
</evidence>
<accession>M7THW0</accession>
<keyword evidence="5" id="KW-0688">Ribosomal frameshifting</keyword>
<evidence type="ECO:0000256" key="4">
    <source>
        <dbReference type="ARBA" id="ARBA00017712"/>
    </source>
</evidence>
<dbReference type="KEGG" id="ela:UCREL1_6712"/>
<comment type="function">
    <text evidence="1">Ornithine decarboxylase (ODC) antizyme protein that negatively regulates ODC activity and intracellular polyamine biosynthesis in response to increased intracellular polyamine levels. Binds to ODC monomers, inhibiting the assembly of the functional ODC homodimer, and targets the monomers for ubiquitin-independent proteolytic destruction by the 26S proteasome.</text>
</comment>
<organism evidence="7 8">
    <name type="scientific">Eutypa lata (strain UCR-EL1)</name>
    <name type="common">Grapevine dieback disease fungus</name>
    <name type="synonym">Eutypa armeniacae</name>
    <dbReference type="NCBI Taxonomy" id="1287681"/>
    <lineage>
        <taxon>Eukaryota</taxon>
        <taxon>Fungi</taxon>
        <taxon>Dikarya</taxon>
        <taxon>Ascomycota</taxon>
        <taxon>Pezizomycotina</taxon>
        <taxon>Sordariomycetes</taxon>
        <taxon>Xylariomycetidae</taxon>
        <taxon>Xylariales</taxon>
        <taxon>Diatrypaceae</taxon>
        <taxon>Eutypa</taxon>
    </lineage>
</organism>
<name>M7THW0_EUTLA</name>
<dbReference type="GO" id="GO:0075523">
    <property type="term" value="P:viral translational frameshifting"/>
    <property type="evidence" value="ECO:0007669"/>
    <property type="project" value="UniProtKB-KW"/>
</dbReference>
<feature type="compositionally biased region" description="Low complexity" evidence="6">
    <location>
        <begin position="151"/>
        <end position="165"/>
    </location>
</feature>
<dbReference type="InterPro" id="IPR038581">
    <property type="entry name" value="ODC_AZ_sf"/>
</dbReference>
<dbReference type="PANTHER" id="PTHR10279:SF10">
    <property type="entry name" value="ORNITHINE DECARBOXYLASE ANTIZYME"/>
    <property type="match status" value="1"/>
</dbReference>
<evidence type="ECO:0000313" key="8">
    <source>
        <dbReference type="Proteomes" id="UP000012174"/>
    </source>
</evidence>
<keyword evidence="8" id="KW-1185">Reference proteome</keyword>
<dbReference type="AlphaFoldDB" id="M7THW0"/>
<evidence type="ECO:0000256" key="1">
    <source>
        <dbReference type="ARBA" id="ARBA00002307"/>
    </source>
</evidence>
<dbReference type="GO" id="GO:0045732">
    <property type="term" value="P:positive regulation of protein catabolic process"/>
    <property type="evidence" value="ECO:0007669"/>
    <property type="project" value="TreeGrafter"/>
</dbReference>
<evidence type="ECO:0000256" key="5">
    <source>
        <dbReference type="ARBA" id="ARBA00022758"/>
    </source>
</evidence>
<reference evidence="8" key="1">
    <citation type="journal article" date="2013" name="Genome Announc.">
        <title>Draft genome sequence of the grapevine dieback fungus Eutypa lata UCR-EL1.</title>
        <authorList>
            <person name="Blanco-Ulate B."/>
            <person name="Rolshausen P.E."/>
            <person name="Cantu D."/>
        </authorList>
    </citation>
    <scope>NUCLEOTIDE SEQUENCE [LARGE SCALE GENOMIC DNA]</scope>
    <source>
        <strain evidence="8">UCR-EL1</strain>
    </source>
</reference>
<feature type="compositionally biased region" description="Low complexity" evidence="6">
    <location>
        <begin position="79"/>
        <end position="93"/>
    </location>
</feature>
<dbReference type="HOGENOM" id="CLU_086393_0_1_1"/>
<evidence type="ECO:0000256" key="6">
    <source>
        <dbReference type="SAM" id="MobiDB-lite"/>
    </source>
</evidence>
<dbReference type="Gene3D" id="3.40.630.60">
    <property type="match status" value="1"/>
</dbReference>
<comment type="subunit">
    <text evidence="3">Interacts with ODC and thereby sterically blocks ODC homodimerization.</text>
</comment>
<dbReference type="PANTHER" id="PTHR10279">
    <property type="entry name" value="ORNITHINE DECARBOXYLASE ANTIZYME"/>
    <property type="match status" value="1"/>
</dbReference>
<evidence type="ECO:0000256" key="2">
    <source>
        <dbReference type="ARBA" id="ARBA00008796"/>
    </source>
</evidence>
<gene>
    <name evidence="7" type="ORF">UCREL1_6712</name>
</gene>
<dbReference type="Proteomes" id="UP000012174">
    <property type="component" value="Unassembled WGS sequence"/>
</dbReference>
<dbReference type="GO" id="GO:0005634">
    <property type="term" value="C:nucleus"/>
    <property type="evidence" value="ECO:0007669"/>
    <property type="project" value="TreeGrafter"/>
</dbReference>
<protein>
    <recommendedName>
        <fullName evidence="4">Ornithine decarboxylase antizyme</fullName>
    </recommendedName>
</protein>
<dbReference type="SUPFAM" id="SSF55729">
    <property type="entry name" value="Acyl-CoA N-acyltransferases (Nat)"/>
    <property type="match status" value="1"/>
</dbReference>
<evidence type="ECO:0000256" key="3">
    <source>
        <dbReference type="ARBA" id="ARBA00011486"/>
    </source>
</evidence>
<dbReference type="Pfam" id="PF02100">
    <property type="entry name" value="ODC_AZ"/>
    <property type="match status" value="1"/>
</dbReference>